<keyword evidence="7" id="KW-1185">Reference proteome</keyword>
<dbReference type="AlphaFoldDB" id="A0A7I7XIG5"/>
<evidence type="ECO:0000256" key="1">
    <source>
        <dbReference type="ARBA" id="ARBA00012710"/>
    </source>
</evidence>
<dbReference type="EMBL" id="AP022610">
    <property type="protein sequence ID" value="BBZ28885.1"/>
    <property type="molecule type" value="Genomic_DNA"/>
</dbReference>
<evidence type="ECO:0000313" key="6">
    <source>
        <dbReference type="EMBL" id="BBZ28885.1"/>
    </source>
</evidence>
<accession>A0A7I7XIG5</accession>
<evidence type="ECO:0000256" key="2">
    <source>
        <dbReference type="ARBA" id="ARBA00023002"/>
    </source>
</evidence>
<feature type="region of interest" description="Disordered" evidence="5">
    <location>
        <begin position="71"/>
        <end position="95"/>
    </location>
</feature>
<proteinExistence type="predicted"/>
<dbReference type="Gene3D" id="1.10.620.20">
    <property type="entry name" value="Ribonucleotide Reductase, subunit A"/>
    <property type="match status" value="1"/>
</dbReference>
<sequence>MLVYSRVLGEAAPEAFVLSNDDPTVADLMTLISGARSARGRVLQLDVDGDDDTRLADVGIDDGDLIEVRPVGEPQFDTEPSVKPPLDLDDTSPPTGRRLNEYEEVTQLLQWHGPYHIDGGRPSQKVWTDDSTELRCSDWESYRTPDKLYYRTYTTRQARAGRSVATAFDFAQGDGQLANVDPARVELLRRVVGVLQYPDWGLCVAHQNATRFALSSWIAGATSFMMFDELRHAQLYGRLALAYGEHFDGFDDPRPDWMEEPRFQPCRRLIEETLTNLDWGKTIVVADLVVEPLLTSAAHALLTTGSLAAGDGLTPFVCRSIEDDKLRHRESAAAFLKMVCGDAVHGEANRDLIHTWVDAVLPQAHAAAVHVLGDFDVESALAEPVAWLTAQFAENGIDVTAIDSMEQELTA</sequence>
<evidence type="ECO:0000256" key="5">
    <source>
        <dbReference type="SAM" id="MobiDB-lite"/>
    </source>
</evidence>
<dbReference type="InterPro" id="IPR009078">
    <property type="entry name" value="Ferritin-like_SF"/>
</dbReference>
<comment type="catalytic activity">
    <reaction evidence="4">
        <text>propane + NADH + O2 + H(+) = propan-2-ol + NAD(+) + H2O</text>
        <dbReference type="Rhea" id="RHEA:49992"/>
        <dbReference type="ChEBI" id="CHEBI:15377"/>
        <dbReference type="ChEBI" id="CHEBI:15378"/>
        <dbReference type="ChEBI" id="CHEBI:15379"/>
        <dbReference type="ChEBI" id="CHEBI:17824"/>
        <dbReference type="ChEBI" id="CHEBI:32879"/>
        <dbReference type="ChEBI" id="CHEBI:57540"/>
        <dbReference type="ChEBI" id="CHEBI:57945"/>
        <dbReference type="EC" id="1.14.13.227"/>
    </reaction>
</comment>
<keyword evidence="3" id="KW-0503">Monooxygenase</keyword>
<reference evidence="6 7" key="1">
    <citation type="journal article" date="2019" name="Emerg. Microbes Infect.">
        <title>Comprehensive subspecies identification of 175 nontuberculous mycobacteria species based on 7547 genomic profiles.</title>
        <authorList>
            <person name="Matsumoto Y."/>
            <person name="Kinjo T."/>
            <person name="Motooka D."/>
            <person name="Nabeya D."/>
            <person name="Jung N."/>
            <person name="Uechi K."/>
            <person name="Horii T."/>
            <person name="Iida T."/>
            <person name="Fujita J."/>
            <person name="Nakamura S."/>
        </authorList>
    </citation>
    <scope>NUCLEOTIDE SEQUENCE [LARGE SCALE GENOMIC DNA]</scope>
    <source>
        <strain evidence="6 7">JCM 13574</strain>
    </source>
</reference>
<dbReference type="InterPro" id="IPR012348">
    <property type="entry name" value="RNR-like"/>
</dbReference>
<evidence type="ECO:0000256" key="4">
    <source>
        <dbReference type="ARBA" id="ARBA00048941"/>
    </source>
</evidence>
<dbReference type="InterPro" id="IPR003430">
    <property type="entry name" value="Phenol_Hydrox"/>
</dbReference>
<evidence type="ECO:0000313" key="7">
    <source>
        <dbReference type="Proteomes" id="UP000466517"/>
    </source>
</evidence>
<dbReference type="Pfam" id="PF02332">
    <property type="entry name" value="Phenol_Hydrox"/>
    <property type="match status" value="1"/>
</dbReference>
<dbReference type="RefSeq" id="WP_163738981.1">
    <property type="nucleotide sequence ID" value="NZ_AP022610.1"/>
</dbReference>
<keyword evidence="2" id="KW-0560">Oxidoreductase</keyword>
<dbReference type="EC" id="1.14.13.227" evidence="1"/>
<name>A0A7I7XIG5_9MYCO</name>
<dbReference type="GO" id="GO:0004497">
    <property type="term" value="F:monooxygenase activity"/>
    <property type="evidence" value="ECO:0007669"/>
    <property type="project" value="UniProtKB-KW"/>
</dbReference>
<dbReference type="Proteomes" id="UP000466517">
    <property type="component" value="Chromosome"/>
</dbReference>
<dbReference type="SUPFAM" id="SSF47240">
    <property type="entry name" value="Ferritin-like"/>
    <property type="match status" value="1"/>
</dbReference>
<evidence type="ECO:0000256" key="3">
    <source>
        <dbReference type="ARBA" id="ARBA00023033"/>
    </source>
</evidence>
<protein>
    <recommendedName>
        <fullName evidence="1">propane 2-monooxygenase</fullName>
        <ecNumber evidence="1">1.14.13.227</ecNumber>
    </recommendedName>
</protein>
<gene>
    <name evidence="6" type="ORF">MMAD_31800</name>
</gene>
<dbReference type="KEGG" id="mmag:MMAD_31800"/>
<organism evidence="6 7">
    <name type="scientific">Mycolicibacterium madagascariense</name>
    <dbReference type="NCBI Taxonomy" id="212765"/>
    <lineage>
        <taxon>Bacteria</taxon>
        <taxon>Bacillati</taxon>
        <taxon>Actinomycetota</taxon>
        <taxon>Actinomycetes</taxon>
        <taxon>Mycobacteriales</taxon>
        <taxon>Mycobacteriaceae</taxon>
        <taxon>Mycolicibacterium</taxon>
    </lineage>
</organism>